<evidence type="ECO:0000256" key="3">
    <source>
        <dbReference type="ARBA" id="ARBA00023082"/>
    </source>
</evidence>
<dbReference type="InterPro" id="IPR007630">
    <property type="entry name" value="RNA_pol_sigma70_r4"/>
</dbReference>
<evidence type="ECO:0000313" key="7">
    <source>
        <dbReference type="Proteomes" id="UP000214746"/>
    </source>
</evidence>
<keyword evidence="2" id="KW-0805">Transcription regulation</keyword>
<dbReference type="InterPro" id="IPR013325">
    <property type="entry name" value="RNA_pol_sigma_r2"/>
</dbReference>
<name>A0A2W1N976_PAEXE</name>
<gene>
    <name evidence="6" type="ORF">CBW46_007390</name>
</gene>
<dbReference type="OrthoDB" id="9784272at2"/>
<accession>A0A2W1N976</accession>
<dbReference type="Gene3D" id="1.10.10.10">
    <property type="entry name" value="Winged helix-like DNA-binding domain superfamily/Winged helix DNA-binding domain"/>
    <property type="match status" value="1"/>
</dbReference>
<dbReference type="AlphaFoldDB" id="A0A2W1N976"/>
<keyword evidence="4" id="KW-0804">Transcription</keyword>
<dbReference type="Gene3D" id="1.10.1740.10">
    <property type="match status" value="1"/>
</dbReference>
<evidence type="ECO:0000256" key="1">
    <source>
        <dbReference type="ARBA" id="ARBA00010641"/>
    </source>
</evidence>
<evidence type="ECO:0000313" key="6">
    <source>
        <dbReference type="EMBL" id="PZE21189.1"/>
    </source>
</evidence>
<feature type="domain" description="RNA polymerase sigma-70 region 4" evidence="5">
    <location>
        <begin position="131"/>
        <end position="177"/>
    </location>
</feature>
<evidence type="ECO:0000256" key="4">
    <source>
        <dbReference type="ARBA" id="ARBA00023163"/>
    </source>
</evidence>
<keyword evidence="3" id="KW-0731">Sigma factor</keyword>
<dbReference type="RefSeq" id="WP_089199385.1">
    <property type="nucleotide sequence ID" value="NZ_NHRJ02000003.1"/>
</dbReference>
<dbReference type="InterPro" id="IPR039425">
    <property type="entry name" value="RNA_pol_sigma-70-like"/>
</dbReference>
<dbReference type="GO" id="GO:0006352">
    <property type="term" value="P:DNA-templated transcription initiation"/>
    <property type="evidence" value="ECO:0007669"/>
    <property type="project" value="InterPro"/>
</dbReference>
<dbReference type="Pfam" id="PF04545">
    <property type="entry name" value="Sigma70_r4"/>
    <property type="match status" value="1"/>
</dbReference>
<proteinExistence type="inferred from homology"/>
<dbReference type="SUPFAM" id="SSF88659">
    <property type="entry name" value="Sigma3 and sigma4 domains of RNA polymerase sigma factors"/>
    <property type="match status" value="1"/>
</dbReference>
<dbReference type="InterPro" id="IPR013324">
    <property type="entry name" value="RNA_pol_sigma_r3/r4-like"/>
</dbReference>
<dbReference type="GO" id="GO:0016987">
    <property type="term" value="F:sigma factor activity"/>
    <property type="evidence" value="ECO:0007669"/>
    <property type="project" value="UniProtKB-KW"/>
</dbReference>
<dbReference type="InterPro" id="IPR014284">
    <property type="entry name" value="RNA_pol_sigma-70_dom"/>
</dbReference>
<comment type="similarity">
    <text evidence="1">Belongs to the sigma-70 factor family. ECF subfamily.</text>
</comment>
<dbReference type="NCBIfam" id="TIGR02937">
    <property type="entry name" value="sigma70-ECF"/>
    <property type="match status" value="1"/>
</dbReference>
<organism evidence="6 7">
    <name type="scientific">Paenibacillus xerothermodurans</name>
    <dbReference type="NCBI Taxonomy" id="1977292"/>
    <lineage>
        <taxon>Bacteria</taxon>
        <taxon>Bacillati</taxon>
        <taxon>Bacillota</taxon>
        <taxon>Bacilli</taxon>
        <taxon>Bacillales</taxon>
        <taxon>Paenibacillaceae</taxon>
        <taxon>Paenibacillus</taxon>
    </lineage>
</organism>
<dbReference type="InterPro" id="IPR036388">
    <property type="entry name" value="WH-like_DNA-bd_sf"/>
</dbReference>
<comment type="caution">
    <text evidence="6">The sequence shown here is derived from an EMBL/GenBank/DDBJ whole genome shotgun (WGS) entry which is preliminary data.</text>
</comment>
<dbReference type="PANTHER" id="PTHR43133">
    <property type="entry name" value="RNA POLYMERASE ECF-TYPE SIGMA FACTO"/>
    <property type="match status" value="1"/>
</dbReference>
<dbReference type="EMBL" id="NHRJ02000003">
    <property type="protein sequence ID" value="PZE21189.1"/>
    <property type="molecule type" value="Genomic_DNA"/>
</dbReference>
<reference evidence="6" key="1">
    <citation type="submission" date="2018-06" db="EMBL/GenBank/DDBJ databases">
        <title>Paenibacillus xerothermodurans sp. nov. an extremely dry heat resistant spore forming bacterium isolated from the soil of Cape Canaveral, Florida.</title>
        <authorList>
            <person name="Seuylemezian A."/>
            <person name="Kaur N."/>
            <person name="Patil P."/>
            <person name="Patil P."/>
            <person name="Mayilraj S."/>
            <person name="Vaishampayan P."/>
        </authorList>
    </citation>
    <scope>NUCLEOTIDE SEQUENCE [LARGE SCALE GENOMIC DNA]</scope>
    <source>
        <strain evidence="6">ATCC 27380</strain>
    </source>
</reference>
<evidence type="ECO:0000259" key="5">
    <source>
        <dbReference type="Pfam" id="PF04545"/>
    </source>
</evidence>
<keyword evidence="7" id="KW-1185">Reference proteome</keyword>
<dbReference type="PANTHER" id="PTHR43133:SF62">
    <property type="entry name" value="RNA POLYMERASE SIGMA FACTOR SIGZ"/>
    <property type="match status" value="1"/>
</dbReference>
<dbReference type="Proteomes" id="UP000214746">
    <property type="component" value="Unassembled WGS sequence"/>
</dbReference>
<sequence length="192" mass="21893">MNKAKTKQFPTNPTAGRNPAALERLYARFERPLCNFVFRITQDAIFTEEVMLELFGRIWHRKVRFSGPEGQLQSWMFANARNIAVDLLRRKRNRTPADVTEREAVVSPHRSGTGREVEVIGAAGDQSKEVFAGLTQEQKQVVEWIYYQGYTWQEVAATHNVPARVVNALVRSAMKRMARSLADAERGHPSHV</sequence>
<protein>
    <submittedName>
        <fullName evidence="6">Sigma-70 family RNA polymerase sigma factor</fullName>
    </submittedName>
</protein>
<evidence type="ECO:0000256" key="2">
    <source>
        <dbReference type="ARBA" id="ARBA00023015"/>
    </source>
</evidence>
<dbReference type="SUPFAM" id="SSF88946">
    <property type="entry name" value="Sigma2 domain of RNA polymerase sigma factors"/>
    <property type="match status" value="1"/>
</dbReference>